<proteinExistence type="predicted"/>
<dbReference type="Gene3D" id="1.25.40.10">
    <property type="entry name" value="Tetratricopeptide repeat domain"/>
    <property type="match status" value="2"/>
</dbReference>
<dbReference type="InterPro" id="IPR046848">
    <property type="entry name" value="E_motif"/>
</dbReference>
<keyword evidence="4" id="KW-1185">Reference proteome</keyword>
<dbReference type="Gramene" id="rna-AYBTSS11_LOCUS6839">
    <property type="protein sequence ID" value="CAJ1934303.1"/>
    <property type="gene ID" value="gene-AYBTSS11_LOCUS6839"/>
</dbReference>
<evidence type="ECO:0000256" key="2">
    <source>
        <dbReference type="PROSITE-ProRule" id="PRU00708"/>
    </source>
</evidence>
<accession>A0AA86RYR1</accession>
<dbReference type="GO" id="GO:0003723">
    <property type="term" value="F:RNA binding"/>
    <property type="evidence" value="ECO:0007669"/>
    <property type="project" value="InterPro"/>
</dbReference>
<dbReference type="AlphaFoldDB" id="A0AA86RYR1"/>
<dbReference type="Pfam" id="PF20431">
    <property type="entry name" value="E_motif"/>
    <property type="match status" value="1"/>
</dbReference>
<dbReference type="EMBL" id="OY731399">
    <property type="protein sequence ID" value="CAJ1934303.1"/>
    <property type="molecule type" value="Genomic_DNA"/>
</dbReference>
<dbReference type="Pfam" id="PF13041">
    <property type="entry name" value="PPR_2"/>
    <property type="match status" value="1"/>
</dbReference>
<dbReference type="NCBIfam" id="TIGR00756">
    <property type="entry name" value="PPR"/>
    <property type="match status" value="2"/>
</dbReference>
<evidence type="ECO:0008006" key="5">
    <source>
        <dbReference type="Google" id="ProtNLM"/>
    </source>
</evidence>
<dbReference type="PANTHER" id="PTHR47926:SF350">
    <property type="entry name" value="(WILD MALAYSIAN BANANA) HYPOTHETICAL PROTEIN"/>
    <property type="match status" value="1"/>
</dbReference>
<evidence type="ECO:0000256" key="1">
    <source>
        <dbReference type="ARBA" id="ARBA00022737"/>
    </source>
</evidence>
<reference evidence="3" key="1">
    <citation type="submission" date="2023-10" db="EMBL/GenBank/DDBJ databases">
        <authorList>
            <person name="Domelevo Entfellner J.-B."/>
        </authorList>
    </citation>
    <scope>NUCLEOTIDE SEQUENCE</scope>
</reference>
<dbReference type="InterPro" id="IPR002885">
    <property type="entry name" value="PPR_rpt"/>
</dbReference>
<name>A0AA86RYR1_9FABA</name>
<protein>
    <recommendedName>
        <fullName evidence="5">Pentatricopeptide repeat-containing protein</fullName>
    </recommendedName>
</protein>
<dbReference type="InterPro" id="IPR046960">
    <property type="entry name" value="PPR_At4g14850-like_plant"/>
</dbReference>
<feature type="repeat" description="PPR" evidence="2">
    <location>
        <begin position="303"/>
        <end position="337"/>
    </location>
</feature>
<organism evidence="3 4">
    <name type="scientific">Sphenostylis stenocarpa</name>
    <dbReference type="NCBI Taxonomy" id="92480"/>
    <lineage>
        <taxon>Eukaryota</taxon>
        <taxon>Viridiplantae</taxon>
        <taxon>Streptophyta</taxon>
        <taxon>Embryophyta</taxon>
        <taxon>Tracheophyta</taxon>
        <taxon>Spermatophyta</taxon>
        <taxon>Magnoliopsida</taxon>
        <taxon>eudicotyledons</taxon>
        <taxon>Gunneridae</taxon>
        <taxon>Pentapetalae</taxon>
        <taxon>rosids</taxon>
        <taxon>fabids</taxon>
        <taxon>Fabales</taxon>
        <taxon>Fabaceae</taxon>
        <taxon>Papilionoideae</taxon>
        <taxon>50 kb inversion clade</taxon>
        <taxon>NPAAA clade</taxon>
        <taxon>indigoferoid/millettioid clade</taxon>
        <taxon>Phaseoleae</taxon>
        <taxon>Sphenostylis</taxon>
    </lineage>
</organism>
<dbReference type="PANTHER" id="PTHR47926">
    <property type="entry name" value="PENTATRICOPEPTIDE REPEAT-CONTAINING PROTEIN"/>
    <property type="match status" value="1"/>
</dbReference>
<evidence type="ECO:0000313" key="3">
    <source>
        <dbReference type="EMBL" id="CAJ1934303.1"/>
    </source>
</evidence>
<feature type="repeat" description="PPR" evidence="2">
    <location>
        <begin position="197"/>
        <end position="231"/>
    </location>
</feature>
<dbReference type="InterPro" id="IPR011990">
    <property type="entry name" value="TPR-like_helical_dom_sf"/>
</dbReference>
<dbReference type="Pfam" id="PF01535">
    <property type="entry name" value="PPR"/>
    <property type="match status" value="3"/>
</dbReference>
<keyword evidence="1" id="KW-0677">Repeat</keyword>
<dbReference type="FunFam" id="1.25.40.10:FF:000184">
    <property type="entry name" value="Pentatricopeptide repeat-containing protein, chloroplastic"/>
    <property type="match status" value="1"/>
</dbReference>
<dbReference type="Proteomes" id="UP001189624">
    <property type="component" value="Chromosome 2"/>
</dbReference>
<gene>
    <name evidence="3" type="ORF">AYBTSS11_LOCUS6839</name>
</gene>
<sequence length="526" mass="59006">MGSTSQKQNLLRLLEQCSSMREMKQIHAYAITTSLARFTFISSKLLAFCALSPHADLRHAHTLFSHIPFPTLFHYNTIIAAFSRRSSSFFLRMLNNTTIRPNSRTFTLLLSKASPSLPFLQQLHSLILRHGYLSDPYVITSLVTAYSNHASTRTARNVFDESPNQNVACCTSLLTGYCNNGLVNDAREVFNAIPYKNDVSYSAMVSGYVRNGFFREAIQLFRELKKNRFATVKPNNSLLVSVLSACAAIGAFEEGKWIQSHVDQNEELEHYELELGTALIDFYTKCGCMEPAERVFGKMKDKDVAAWSAMILGLAINGENYSALELFAEMEKVGPRPNAVTFIGVLSACNHKELFGRAVSLFNYMREKHGIVAWIEHYGCVVDALARGGKIDEALEFVKTMEMEADGAIWGCLVNACLLHGYVELGLRIGKYLVEFERGHSGRYVVLANVYARLGRWEGVLETRNLMKGRGVSAVTAWSFIEIDGTLHKFVVDDNSAPYSGELYRMLNHLGKKLEDSDNANYSFFV</sequence>
<evidence type="ECO:0000313" key="4">
    <source>
        <dbReference type="Proteomes" id="UP001189624"/>
    </source>
</evidence>
<dbReference type="GO" id="GO:0009451">
    <property type="term" value="P:RNA modification"/>
    <property type="evidence" value="ECO:0007669"/>
    <property type="project" value="InterPro"/>
</dbReference>
<dbReference type="PROSITE" id="PS51375">
    <property type="entry name" value="PPR"/>
    <property type="match status" value="2"/>
</dbReference>